<protein>
    <submittedName>
        <fullName evidence="10">ABC-type siderophore export system</fullName>
    </submittedName>
</protein>
<dbReference type="PROSITE" id="PS50893">
    <property type="entry name" value="ABC_TRANSPORTER_2"/>
    <property type="match status" value="1"/>
</dbReference>
<dbReference type="SUPFAM" id="SSF52540">
    <property type="entry name" value="P-loop containing nucleoside triphosphate hydrolases"/>
    <property type="match status" value="1"/>
</dbReference>
<dbReference type="Pfam" id="PF00005">
    <property type="entry name" value="ABC_tran"/>
    <property type="match status" value="1"/>
</dbReference>
<dbReference type="InterPro" id="IPR027417">
    <property type="entry name" value="P-loop_NTPase"/>
</dbReference>
<evidence type="ECO:0000256" key="5">
    <source>
        <dbReference type="ARBA" id="ARBA00022989"/>
    </source>
</evidence>
<evidence type="ECO:0000259" key="9">
    <source>
        <dbReference type="PROSITE" id="PS50929"/>
    </source>
</evidence>
<dbReference type="InterPro" id="IPR003593">
    <property type="entry name" value="AAA+_ATPase"/>
</dbReference>
<dbReference type="AlphaFoldDB" id="A0A4Y5T0X9"/>
<dbReference type="InterPro" id="IPR003439">
    <property type="entry name" value="ABC_transporter-like_ATP-bd"/>
</dbReference>
<dbReference type="GO" id="GO:0005886">
    <property type="term" value="C:plasma membrane"/>
    <property type="evidence" value="ECO:0007669"/>
    <property type="project" value="UniProtKB-SubCell"/>
</dbReference>
<dbReference type="InterPro" id="IPR005898">
    <property type="entry name" value="Cyc_pep_transpt_SyrD/YojI"/>
</dbReference>
<dbReference type="PROSITE" id="PS50929">
    <property type="entry name" value="ABC_TM1F"/>
    <property type="match status" value="1"/>
</dbReference>
<keyword evidence="3" id="KW-0547">Nucleotide-binding</keyword>
<sequence>MGYCPATRWYEVRLDAFRLSDCMTIIDLVTKEAAGERRHLLLAATLAGASNSLIIALVNITAQSTDHVAVRYFVMFALAIILYVVSARHTFHRTTHIIETALHRIRTRIIAKVERTELQDMERIGTSEIMDRITENMTVVSDSAGILANLLQSLAIIGFATIYLASLSMAAFVMLLVLVVGGAFVYLSRQKLVDEYLRRSGQERLTFFDLVTDLLKGFKEVKYNQRRSREIDADIVQSSASLRETTTNANHLFNDNYIFGNCILYALLAAMVFVLPQYSETDADTLSTLVSAVLFLWSPLSGIVGGYPAYVRSNYALAQVQALEEKLDASVRGAPPVEDAEDPWRGRFTTIETRDLEYQYIPENGAQAFRIGPINLTITAGEVLFIVGGNGSGKSTFLKVLTGLYPPTAGSVRVDATLVTPSSVAAYREMYSAIYSDFHLFAKLYGLLDIEPAEVRRLLAQMQIEDKTSYENRRFTKRNLSTGQRKRLAMIVTLLEDRPIYLFDEWAADQDPEFRRYFYEELIPMLKQRGKTVIAVSHDDRYFRCADRVVTMEYGKIRSVERIRPEAAASGAAPLP</sequence>
<dbReference type="GO" id="GO:1904680">
    <property type="term" value="F:peptide transmembrane transporter activity"/>
    <property type="evidence" value="ECO:0007669"/>
    <property type="project" value="InterPro"/>
</dbReference>
<keyword evidence="4" id="KW-0067">ATP-binding</keyword>
<dbReference type="GO" id="GO:0005524">
    <property type="term" value="F:ATP binding"/>
    <property type="evidence" value="ECO:0007669"/>
    <property type="project" value="UniProtKB-KW"/>
</dbReference>
<feature type="transmembrane region" description="Helical" evidence="7">
    <location>
        <begin position="288"/>
        <end position="310"/>
    </location>
</feature>
<proteinExistence type="predicted"/>
<feature type="domain" description="ABC transmembrane type-1" evidence="9">
    <location>
        <begin position="40"/>
        <end position="312"/>
    </location>
</feature>
<dbReference type="GO" id="GO:0015833">
    <property type="term" value="P:peptide transport"/>
    <property type="evidence" value="ECO:0007669"/>
    <property type="project" value="InterPro"/>
</dbReference>
<keyword evidence="5 7" id="KW-1133">Transmembrane helix</keyword>
<dbReference type="InterPro" id="IPR036640">
    <property type="entry name" value="ABC1_TM_sf"/>
</dbReference>
<reference evidence="10" key="1">
    <citation type="journal article" date="2019" name="Org. Lett.">
        <title>Two Biosynthetic Pathways in Jahnella thaxteri for Thaxteramides, Distinct Types of Lipopeptides.</title>
        <authorList>
            <person name="Oueis E."/>
            <person name="Klefisch T."/>
            <person name="Zaburannyi N."/>
            <person name="Garcia R."/>
            <person name="Plaza A."/>
            <person name="Muller R."/>
        </authorList>
    </citation>
    <scope>NUCLEOTIDE SEQUENCE</scope>
    <source>
        <strain evidence="10">MSr9139</strain>
    </source>
</reference>
<dbReference type="SUPFAM" id="SSF90123">
    <property type="entry name" value="ABC transporter transmembrane region"/>
    <property type="match status" value="1"/>
</dbReference>
<dbReference type="Pfam" id="PF00664">
    <property type="entry name" value="ABC_membrane"/>
    <property type="match status" value="1"/>
</dbReference>
<evidence type="ECO:0000256" key="6">
    <source>
        <dbReference type="ARBA" id="ARBA00023136"/>
    </source>
</evidence>
<dbReference type="GO" id="GO:0016887">
    <property type="term" value="F:ATP hydrolysis activity"/>
    <property type="evidence" value="ECO:0007669"/>
    <property type="project" value="InterPro"/>
</dbReference>
<evidence type="ECO:0000259" key="8">
    <source>
        <dbReference type="PROSITE" id="PS50893"/>
    </source>
</evidence>
<dbReference type="PANTHER" id="PTHR24221:SF654">
    <property type="entry name" value="ATP-BINDING CASSETTE SUB-FAMILY B MEMBER 6"/>
    <property type="match status" value="1"/>
</dbReference>
<dbReference type="NCBIfam" id="TIGR01194">
    <property type="entry name" value="cyc_pep_trnsptr"/>
    <property type="match status" value="1"/>
</dbReference>
<dbReference type="GO" id="GO:0140359">
    <property type="term" value="F:ABC-type transporter activity"/>
    <property type="evidence" value="ECO:0007669"/>
    <property type="project" value="InterPro"/>
</dbReference>
<evidence type="ECO:0000256" key="1">
    <source>
        <dbReference type="ARBA" id="ARBA00004651"/>
    </source>
</evidence>
<dbReference type="InterPro" id="IPR011527">
    <property type="entry name" value="ABC1_TM_dom"/>
</dbReference>
<accession>A0A4Y5T0X9</accession>
<feature type="transmembrane region" description="Helical" evidence="7">
    <location>
        <begin position="68"/>
        <end position="85"/>
    </location>
</feature>
<evidence type="ECO:0000256" key="2">
    <source>
        <dbReference type="ARBA" id="ARBA00022692"/>
    </source>
</evidence>
<dbReference type="PANTHER" id="PTHR24221">
    <property type="entry name" value="ATP-BINDING CASSETTE SUB-FAMILY B"/>
    <property type="match status" value="1"/>
</dbReference>
<name>A0A4Y5T0X9_9BACT</name>
<dbReference type="Gene3D" id="3.40.50.300">
    <property type="entry name" value="P-loop containing nucleotide triphosphate hydrolases"/>
    <property type="match status" value="1"/>
</dbReference>
<feature type="transmembrane region" description="Helical" evidence="7">
    <location>
        <begin position="146"/>
        <end position="164"/>
    </location>
</feature>
<feature type="transmembrane region" description="Helical" evidence="7">
    <location>
        <begin position="257"/>
        <end position="276"/>
    </location>
</feature>
<feature type="domain" description="ABC transporter" evidence="8">
    <location>
        <begin position="351"/>
        <end position="576"/>
    </location>
</feature>
<dbReference type="EMBL" id="MK551161">
    <property type="protein sequence ID" value="QDA77051.1"/>
    <property type="molecule type" value="Genomic_DNA"/>
</dbReference>
<organism evidence="10">
    <name type="scientific">Jahnella sp. MSr9139</name>
    <dbReference type="NCBI Taxonomy" id="1434086"/>
    <lineage>
        <taxon>Bacteria</taxon>
        <taxon>Pseudomonadati</taxon>
        <taxon>Myxococcota</taxon>
        <taxon>Polyangia</taxon>
        <taxon>Polyangiales</taxon>
        <taxon>Polyangiaceae</taxon>
        <taxon>Jahnella</taxon>
    </lineage>
</organism>
<dbReference type="InterPro" id="IPR039421">
    <property type="entry name" value="Type_1_exporter"/>
</dbReference>
<feature type="transmembrane region" description="Helical" evidence="7">
    <location>
        <begin position="170"/>
        <end position="188"/>
    </location>
</feature>
<keyword evidence="2 7" id="KW-0812">Transmembrane</keyword>
<evidence type="ECO:0000256" key="3">
    <source>
        <dbReference type="ARBA" id="ARBA00022741"/>
    </source>
</evidence>
<dbReference type="SMART" id="SM00382">
    <property type="entry name" value="AAA"/>
    <property type="match status" value="1"/>
</dbReference>
<dbReference type="Gene3D" id="1.20.1560.10">
    <property type="entry name" value="ABC transporter type 1, transmembrane domain"/>
    <property type="match status" value="1"/>
</dbReference>
<dbReference type="GO" id="GO:0034040">
    <property type="term" value="F:ATPase-coupled lipid transmembrane transporter activity"/>
    <property type="evidence" value="ECO:0007669"/>
    <property type="project" value="TreeGrafter"/>
</dbReference>
<evidence type="ECO:0000256" key="7">
    <source>
        <dbReference type="SAM" id="Phobius"/>
    </source>
</evidence>
<feature type="transmembrane region" description="Helical" evidence="7">
    <location>
        <begin position="40"/>
        <end position="62"/>
    </location>
</feature>
<keyword evidence="6 7" id="KW-0472">Membrane</keyword>
<evidence type="ECO:0000313" key="10">
    <source>
        <dbReference type="EMBL" id="QDA77051.1"/>
    </source>
</evidence>
<comment type="subcellular location">
    <subcellularLocation>
        <location evidence="1">Cell membrane</location>
        <topology evidence="1">Multi-pass membrane protein</topology>
    </subcellularLocation>
</comment>
<evidence type="ECO:0000256" key="4">
    <source>
        <dbReference type="ARBA" id="ARBA00022840"/>
    </source>
</evidence>